<keyword evidence="1" id="KW-0812">Transmembrane</keyword>
<reference evidence="2 3" key="1">
    <citation type="submission" date="2015-06" db="EMBL/GenBank/DDBJ databases">
        <title>Genome sequence of Pseudoalteromonas aliena.</title>
        <authorList>
            <person name="Xie B.-B."/>
            <person name="Rong J.-C."/>
            <person name="Qin Q.-L."/>
            <person name="Zhang Y.-Z."/>
        </authorList>
    </citation>
    <scope>NUCLEOTIDE SEQUENCE [LARGE SCALE GENOMIC DNA]</scope>
    <source>
        <strain evidence="2 3">SW19</strain>
    </source>
</reference>
<accession>A0ABR9DUU4</accession>
<name>A0ABR9DUU4_9GAMM</name>
<organism evidence="2 3">
    <name type="scientific">Pseudoalteromonas aliena SW19</name>
    <dbReference type="NCBI Taxonomy" id="1314866"/>
    <lineage>
        <taxon>Bacteria</taxon>
        <taxon>Pseudomonadati</taxon>
        <taxon>Pseudomonadota</taxon>
        <taxon>Gammaproteobacteria</taxon>
        <taxon>Alteromonadales</taxon>
        <taxon>Pseudoalteromonadaceae</taxon>
        <taxon>Pseudoalteromonas</taxon>
    </lineage>
</organism>
<feature type="transmembrane region" description="Helical" evidence="1">
    <location>
        <begin position="7"/>
        <end position="26"/>
    </location>
</feature>
<dbReference type="EMBL" id="AQGU01000020">
    <property type="protein sequence ID" value="MBE0358129.1"/>
    <property type="molecule type" value="Genomic_DNA"/>
</dbReference>
<evidence type="ECO:0000256" key="1">
    <source>
        <dbReference type="SAM" id="Phobius"/>
    </source>
</evidence>
<comment type="caution">
    <text evidence="2">The sequence shown here is derived from an EMBL/GenBank/DDBJ whole genome shotgun (WGS) entry which is preliminary data.</text>
</comment>
<evidence type="ECO:0000313" key="2">
    <source>
        <dbReference type="EMBL" id="MBE0358129.1"/>
    </source>
</evidence>
<dbReference type="Proteomes" id="UP000648482">
    <property type="component" value="Unassembled WGS sequence"/>
</dbReference>
<keyword evidence="1" id="KW-1133">Transmembrane helix</keyword>
<sequence>MMILKRIKIESILLLPLLISFLYLLIDPDIDLLKK</sequence>
<evidence type="ECO:0000313" key="3">
    <source>
        <dbReference type="Proteomes" id="UP000648482"/>
    </source>
</evidence>
<protein>
    <submittedName>
        <fullName evidence="2">Uncharacterized protein</fullName>
    </submittedName>
</protein>
<gene>
    <name evidence="2" type="ORF">PALI_a6003</name>
</gene>
<proteinExistence type="predicted"/>
<keyword evidence="3" id="KW-1185">Reference proteome</keyword>
<keyword evidence="1" id="KW-0472">Membrane</keyword>